<dbReference type="Proteomes" id="UP000235388">
    <property type="component" value="Unassembled WGS sequence"/>
</dbReference>
<feature type="compositionally biased region" description="Basic and acidic residues" evidence="1">
    <location>
        <begin position="288"/>
        <end position="299"/>
    </location>
</feature>
<organism evidence="3 4">
    <name type="scientific">Puccinia coronata f. sp. avenae</name>
    <dbReference type="NCBI Taxonomy" id="200324"/>
    <lineage>
        <taxon>Eukaryota</taxon>
        <taxon>Fungi</taxon>
        <taxon>Dikarya</taxon>
        <taxon>Basidiomycota</taxon>
        <taxon>Pucciniomycotina</taxon>
        <taxon>Pucciniomycetes</taxon>
        <taxon>Pucciniales</taxon>
        <taxon>Pucciniaceae</taxon>
        <taxon>Puccinia</taxon>
    </lineage>
</organism>
<feature type="region of interest" description="Disordered" evidence="1">
    <location>
        <begin position="32"/>
        <end position="124"/>
    </location>
</feature>
<feature type="region of interest" description="Disordered" evidence="1">
    <location>
        <begin position="270"/>
        <end position="299"/>
    </location>
</feature>
<feature type="compositionally biased region" description="Low complexity" evidence="1">
    <location>
        <begin position="96"/>
        <end position="124"/>
    </location>
</feature>
<accession>A0A2N5VVF0</accession>
<keyword evidence="2" id="KW-0732">Signal</keyword>
<dbReference type="STRING" id="200324.A0A2N5VVF0"/>
<dbReference type="OrthoDB" id="2507447at2759"/>
<feature type="compositionally biased region" description="Polar residues" evidence="1">
    <location>
        <begin position="270"/>
        <end position="287"/>
    </location>
</feature>
<gene>
    <name evidence="3" type="ORF">PCANC_06847</name>
</gene>
<proteinExistence type="predicted"/>
<comment type="caution">
    <text evidence="3">The sequence shown here is derived from an EMBL/GenBank/DDBJ whole genome shotgun (WGS) entry which is preliminary data.</text>
</comment>
<keyword evidence="4" id="KW-1185">Reference proteome</keyword>
<feature type="signal peptide" evidence="2">
    <location>
        <begin position="1"/>
        <end position="31"/>
    </location>
</feature>
<reference evidence="3 4" key="1">
    <citation type="submission" date="2017-11" db="EMBL/GenBank/DDBJ databases">
        <title>De novo assembly and phasing of dikaryotic genomes from two isolates of Puccinia coronata f. sp. avenae, the causal agent of oat crown rust.</title>
        <authorList>
            <person name="Miller M.E."/>
            <person name="Zhang Y."/>
            <person name="Omidvar V."/>
            <person name="Sperschneider J."/>
            <person name="Schwessinger B."/>
            <person name="Raley C."/>
            <person name="Palmer J.M."/>
            <person name="Garnica D."/>
            <person name="Upadhyaya N."/>
            <person name="Rathjen J."/>
            <person name="Taylor J.M."/>
            <person name="Park R.F."/>
            <person name="Dodds P.N."/>
            <person name="Hirsch C.D."/>
            <person name="Kianian S.F."/>
            <person name="Figueroa M."/>
        </authorList>
    </citation>
    <scope>NUCLEOTIDE SEQUENCE [LARGE SCALE GENOMIC DNA]</scope>
    <source>
        <strain evidence="3">12NC29</strain>
    </source>
</reference>
<feature type="compositionally biased region" description="Polar residues" evidence="1">
    <location>
        <begin position="33"/>
        <end position="53"/>
    </location>
</feature>
<evidence type="ECO:0000256" key="2">
    <source>
        <dbReference type="SAM" id="SignalP"/>
    </source>
</evidence>
<evidence type="ECO:0000313" key="4">
    <source>
        <dbReference type="Proteomes" id="UP000235388"/>
    </source>
</evidence>
<evidence type="ECO:0000313" key="3">
    <source>
        <dbReference type="EMBL" id="PLW53978.1"/>
    </source>
</evidence>
<feature type="compositionally biased region" description="Polar residues" evidence="1">
    <location>
        <begin position="74"/>
        <end position="91"/>
    </location>
</feature>
<feature type="chain" id="PRO_5014898350" evidence="2">
    <location>
        <begin position="32"/>
        <end position="299"/>
    </location>
</feature>
<dbReference type="AlphaFoldDB" id="A0A2N5VVF0"/>
<dbReference type="EMBL" id="PGCJ01000053">
    <property type="protein sequence ID" value="PLW53978.1"/>
    <property type="molecule type" value="Genomic_DNA"/>
</dbReference>
<protein>
    <submittedName>
        <fullName evidence="3">Uncharacterized protein</fullName>
    </submittedName>
</protein>
<name>A0A2N5VVF0_9BASI</name>
<feature type="compositionally biased region" description="Low complexity" evidence="1">
    <location>
        <begin position="54"/>
        <end position="65"/>
    </location>
</feature>
<evidence type="ECO:0000256" key="1">
    <source>
        <dbReference type="SAM" id="MobiDB-lite"/>
    </source>
</evidence>
<sequence>MPAPIFKQHRVLSFSFVLVSVLALLPQGAIASPSPQLGTSLSSGNKPLNLTGMTPTPTSSQQKTTDNTKKSKNQDNFTGVNRKANGTNTIPDITKNDGNNKGSNKNSTSSNRGKNPIGSSSFNSTSITGSKIQCNIHQSMSSSNQTIIKTHQKGLKPEDCYDALGYLLEDRNGQMMVRMNGTEKRKSCGTCRLKFEMGSKNLHASLESVMFGTGKQRTGGMTALLSKCTQHGGQIILPAGPGLKSALRIDVAKAQIVKACSPMASSNSALQSGLSAVKPNTNNNQASNRDDPLKKLSRS</sequence>